<feature type="domain" description="Thiolase N-terminal" evidence="4">
    <location>
        <begin position="12"/>
        <end position="113"/>
    </location>
</feature>
<dbReference type="PANTHER" id="PTHR18919:SF168">
    <property type="entry name" value="PEROXISOMAL ACETOACETYL-COENZYME A THIOLASE"/>
    <property type="match status" value="1"/>
</dbReference>
<keyword evidence="2" id="KW-0808">Transferase</keyword>
<dbReference type="InterPro" id="IPR016039">
    <property type="entry name" value="Thiolase-like"/>
</dbReference>
<evidence type="ECO:0000256" key="3">
    <source>
        <dbReference type="ARBA" id="ARBA00023315"/>
    </source>
</evidence>
<keyword evidence="6" id="KW-1185">Reference proteome</keyword>
<dbReference type="SUPFAM" id="SSF53901">
    <property type="entry name" value="Thiolase-like"/>
    <property type="match status" value="1"/>
</dbReference>
<sequence length="121" mass="13463">MVLLATISPSTSNAPEHIIEVRKGSRSGHDIVIDGILKDGLWGVYNDFGMEVCAELCADHHVITKDEQDSYAIQSFERGTSAQKACHLAWETTLIEASNRMRKPSKLVDKDKARGRLVLRN</sequence>
<name>A0AAN9PTB3_CANGL</name>
<dbReference type="GO" id="GO:0006635">
    <property type="term" value="P:fatty acid beta-oxidation"/>
    <property type="evidence" value="ECO:0007669"/>
    <property type="project" value="TreeGrafter"/>
</dbReference>
<accession>A0AAN9PTB3</accession>
<dbReference type="GO" id="GO:0005739">
    <property type="term" value="C:mitochondrion"/>
    <property type="evidence" value="ECO:0007669"/>
    <property type="project" value="TreeGrafter"/>
</dbReference>
<organism evidence="5 6">
    <name type="scientific">Canavalia gladiata</name>
    <name type="common">Sword bean</name>
    <name type="synonym">Dolichos gladiatus</name>
    <dbReference type="NCBI Taxonomy" id="3824"/>
    <lineage>
        <taxon>Eukaryota</taxon>
        <taxon>Viridiplantae</taxon>
        <taxon>Streptophyta</taxon>
        <taxon>Embryophyta</taxon>
        <taxon>Tracheophyta</taxon>
        <taxon>Spermatophyta</taxon>
        <taxon>Magnoliopsida</taxon>
        <taxon>eudicotyledons</taxon>
        <taxon>Gunneridae</taxon>
        <taxon>Pentapetalae</taxon>
        <taxon>rosids</taxon>
        <taxon>fabids</taxon>
        <taxon>Fabales</taxon>
        <taxon>Fabaceae</taxon>
        <taxon>Papilionoideae</taxon>
        <taxon>50 kb inversion clade</taxon>
        <taxon>NPAAA clade</taxon>
        <taxon>indigoferoid/millettioid clade</taxon>
        <taxon>Phaseoleae</taxon>
        <taxon>Canavalia</taxon>
    </lineage>
</organism>
<dbReference type="InterPro" id="IPR020616">
    <property type="entry name" value="Thiolase_N"/>
</dbReference>
<dbReference type="AlphaFoldDB" id="A0AAN9PTB3"/>
<keyword evidence="3" id="KW-0012">Acyltransferase</keyword>
<dbReference type="GO" id="GO:0003985">
    <property type="term" value="F:acetyl-CoA C-acetyltransferase activity"/>
    <property type="evidence" value="ECO:0007669"/>
    <property type="project" value="TreeGrafter"/>
</dbReference>
<dbReference type="Proteomes" id="UP001367508">
    <property type="component" value="Unassembled WGS sequence"/>
</dbReference>
<evidence type="ECO:0000313" key="5">
    <source>
        <dbReference type="EMBL" id="KAK7308718.1"/>
    </source>
</evidence>
<proteinExistence type="inferred from homology"/>
<evidence type="ECO:0000313" key="6">
    <source>
        <dbReference type="Proteomes" id="UP001367508"/>
    </source>
</evidence>
<gene>
    <name evidence="5" type="ORF">VNO77_42344</name>
</gene>
<comment type="caution">
    <text evidence="5">The sequence shown here is derived from an EMBL/GenBank/DDBJ whole genome shotgun (WGS) entry which is preliminary data.</text>
</comment>
<dbReference type="Pfam" id="PF00108">
    <property type="entry name" value="Thiolase_N"/>
    <property type="match status" value="1"/>
</dbReference>
<dbReference type="PANTHER" id="PTHR18919">
    <property type="entry name" value="ACETYL-COA C-ACYLTRANSFERASE"/>
    <property type="match status" value="1"/>
</dbReference>
<evidence type="ECO:0000259" key="4">
    <source>
        <dbReference type="Pfam" id="PF00108"/>
    </source>
</evidence>
<reference evidence="5 6" key="1">
    <citation type="submission" date="2024-01" db="EMBL/GenBank/DDBJ databases">
        <title>The genomes of 5 underutilized Papilionoideae crops provide insights into root nodulation and disease resistanc.</title>
        <authorList>
            <person name="Jiang F."/>
        </authorList>
    </citation>
    <scope>NUCLEOTIDE SEQUENCE [LARGE SCALE GENOMIC DNA]</scope>
    <source>
        <strain evidence="5">LVBAO_FW01</strain>
        <tissue evidence="5">Leaves</tissue>
    </source>
</reference>
<evidence type="ECO:0000256" key="1">
    <source>
        <dbReference type="ARBA" id="ARBA00010982"/>
    </source>
</evidence>
<dbReference type="Gene3D" id="3.40.47.10">
    <property type="match status" value="1"/>
</dbReference>
<comment type="similarity">
    <text evidence="1">Belongs to the thiolase-like superfamily. Thiolase family.</text>
</comment>
<protein>
    <recommendedName>
        <fullName evidence="4">Thiolase N-terminal domain-containing protein</fullName>
    </recommendedName>
</protein>
<evidence type="ECO:0000256" key="2">
    <source>
        <dbReference type="ARBA" id="ARBA00022679"/>
    </source>
</evidence>
<dbReference type="EMBL" id="JAYMYQ010000010">
    <property type="protein sequence ID" value="KAK7308718.1"/>
    <property type="molecule type" value="Genomic_DNA"/>
</dbReference>